<comment type="catalytic activity">
    <reaction evidence="29">
        <text>20-hydroxy-leukotriene B4 + NADP(+) = 12-oxo-20-hydroxy-leukotriene B4 + NADPH + H(+)</text>
        <dbReference type="Rhea" id="RHEA:51208"/>
        <dbReference type="ChEBI" id="CHEBI:15378"/>
        <dbReference type="ChEBI" id="CHEBI:57460"/>
        <dbReference type="ChEBI" id="CHEBI:57783"/>
        <dbReference type="ChEBI" id="CHEBI:58349"/>
        <dbReference type="ChEBI" id="CHEBI:133346"/>
    </reaction>
    <physiologicalReaction direction="left-to-right" evidence="29">
        <dbReference type="Rhea" id="RHEA:51209"/>
    </physiologicalReaction>
</comment>
<evidence type="ECO:0000256" key="5">
    <source>
        <dbReference type="ARBA" id="ARBA00012410"/>
    </source>
</evidence>
<feature type="domain" description="Enoyl reductase (ER)" evidence="35">
    <location>
        <begin position="18"/>
        <end position="337"/>
    </location>
</feature>
<dbReference type="SMART" id="SM00829">
    <property type="entry name" value="PKS_ER"/>
    <property type="match status" value="1"/>
</dbReference>
<dbReference type="GO" id="GO:0032440">
    <property type="term" value="F:2-alkenal reductase [NAD(P)H] activity"/>
    <property type="evidence" value="ECO:0007669"/>
    <property type="project" value="UniProtKB-EC"/>
</dbReference>
<comment type="caution">
    <text evidence="36">The sequence shown here is derived from an EMBL/GenBank/DDBJ whole genome shotgun (WGS) entry which is preliminary data.</text>
</comment>
<keyword evidence="37" id="KW-1185">Reference proteome</keyword>
<comment type="catalytic activity">
    <reaction evidence="28">
        <text>4-hydroxynonanal + NADP(+) = (E)-4-hydroxynon-2-enal + NADPH + H(+)</text>
        <dbReference type="Rhea" id="RHEA:64736"/>
        <dbReference type="ChEBI" id="CHEBI:15378"/>
        <dbReference type="ChEBI" id="CHEBI:57783"/>
        <dbReference type="ChEBI" id="CHEBI:58349"/>
        <dbReference type="ChEBI" id="CHEBI:58968"/>
        <dbReference type="ChEBI" id="CHEBI:156112"/>
    </reaction>
    <physiologicalReaction direction="right-to-left" evidence="28">
        <dbReference type="Rhea" id="RHEA:64738"/>
    </physiologicalReaction>
</comment>
<dbReference type="EC" id="1.3.1.74" evidence="5"/>
<evidence type="ECO:0000256" key="8">
    <source>
        <dbReference type="ARBA" id="ARBA00022501"/>
    </source>
</evidence>
<evidence type="ECO:0000256" key="27">
    <source>
        <dbReference type="ARBA" id="ARBA00048290"/>
    </source>
</evidence>
<dbReference type="InterPro" id="IPR036291">
    <property type="entry name" value="NAD(P)-bd_dom_sf"/>
</dbReference>
<comment type="catalytic activity">
    <reaction evidence="26">
        <text>nonan-2-one + NADP(+) = (3E)-nonen-2-one + NADPH + H(+)</text>
        <dbReference type="Rhea" id="RHEA:50616"/>
        <dbReference type="ChEBI" id="CHEBI:15378"/>
        <dbReference type="ChEBI" id="CHEBI:57783"/>
        <dbReference type="ChEBI" id="CHEBI:58349"/>
        <dbReference type="ChEBI" id="CHEBI:77927"/>
        <dbReference type="ChEBI" id="CHEBI:133457"/>
    </reaction>
    <physiologicalReaction direction="right-to-left" evidence="26">
        <dbReference type="Rhea" id="RHEA:50618"/>
    </physiologicalReaction>
</comment>
<name>A0A4C1VE98_EUMVA</name>
<evidence type="ECO:0000256" key="25">
    <source>
        <dbReference type="ARBA" id="ARBA00047903"/>
    </source>
</evidence>
<evidence type="ECO:0000256" key="6">
    <source>
        <dbReference type="ARBA" id="ARBA00020651"/>
    </source>
</evidence>
<keyword evidence="7" id="KW-0963">Cytoplasm</keyword>
<keyword evidence="14" id="KW-0443">Lipid metabolism</keyword>
<comment type="catalytic activity">
    <reaction evidence="34">
        <text>hexanal + NADP(+) = (E)-hex-2-enal + NADPH + H(+)</text>
        <dbReference type="Rhea" id="RHEA:50776"/>
        <dbReference type="ChEBI" id="CHEBI:15378"/>
        <dbReference type="ChEBI" id="CHEBI:28913"/>
        <dbReference type="ChEBI" id="CHEBI:57783"/>
        <dbReference type="ChEBI" id="CHEBI:58349"/>
        <dbReference type="ChEBI" id="CHEBI:88528"/>
    </reaction>
    <physiologicalReaction direction="right-to-left" evidence="34">
        <dbReference type="Rhea" id="RHEA:50778"/>
    </physiologicalReaction>
</comment>
<evidence type="ECO:0000256" key="13">
    <source>
        <dbReference type="ARBA" id="ARBA00023002"/>
    </source>
</evidence>
<evidence type="ECO:0000256" key="1">
    <source>
        <dbReference type="ARBA" id="ARBA00004496"/>
    </source>
</evidence>
<dbReference type="SUPFAM" id="SSF50129">
    <property type="entry name" value="GroES-like"/>
    <property type="match status" value="1"/>
</dbReference>
<comment type="catalytic activity">
    <reaction evidence="27">
        <text>13,14-dihydro-15-oxo-PGF2alpha + NADP(+) = 15-oxoprostaglandin F2alpha + NADPH + H(+)</text>
        <dbReference type="Rhea" id="RHEA:50588"/>
        <dbReference type="ChEBI" id="CHEBI:15378"/>
        <dbReference type="ChEBI" id="CHEBI:57783"/>
        <dbReference type="ChEBI" id="CHEBI:58349"/>
        <dbReference type="ChEBI" id="CHEBI:133374"/>
        <dbReference type="ChEBI" id="CHEBI:133409"/>
    </reaction>
    <physiologicalReaction direction="right-to-left" evidence="27">
        <dbReference type="Rhea" id="RHEA:50590"/>
    </physiologicalReaction>
</comment>
<dbReference type="EMBL" id="BGZK01000330">
    <property type="protein sequence ID" value="GBP37191.1"/>
    <property type="molecule type" value="Genomic_DNA"/>
</dbReference>
<dbReference type="Gene3D" id="3.90.180.10">
    <property type="entry name" value="Medium-chain alcohol dehydrogenases, catalytic domain"/>
    <property type="match status" value="1"/>
</dbReference>
<dbReference type="Proteomes" id="UP000299102">
    <property type="component" value="Unassembled WGS sequence"/>
</dbReference>
<dbReference type="Pfam" id="PF16884">
    <property type="entry name" value="ADH_N_2"/>
    <property type="match status" value="1"/>
</dbReference>
<evidence type="ECO:0000256" key="23">
    <source>
        <dbReference type="ARBA" id="ARBA00047871"/>
    </source>
</evidence>
<dbReference type="EC" id="1.3.1.48" evidence="4"/>
<evidence type="ECO:0000256" key="16">
    <source>
        <dbReference type="ARBA" id="ARBA00031851"/>
    </source>
</evidence>
<comment type="subcellular location">
    <subcellularLocation>
        <location evidence="1">Cytoplasm</location>
    </subcellularLocation>
</comment>
<dbReference type="InterPro" id="IPR045010">
    <property type="entry name" value="MDR_fam"/>
</dbReference>
<evidence type="ECO:0000256" key="28">
    <source>
        <dbReference type="ARBA" id="ARBA00048387"/>
    </source>
</evidence>
<evidence type="ECO:0000313" key="36">
    <source>
        <dbReference type="EMBL" id="GBP37191.1"/>
    </source>
</evidence>
<comment type="catalytic activity">
    <reaction evidence="32">
        <text>13,14-dihydro-15-oxo-prostaglandin E1 + NADP(+) = 15-oxoprostaglandin E1 + NADPH + H(+)</text>
        <dbReference type="Rhea" id="RHEA:50584"/>
        <dbReference type="ChEBI" id="CHEBI:15378"/>
        <dbReference type="ChEBI" id="CHEBI:57401"/>
        <dbReference type="ChEBI" id="CHEBI:57783"/>
        <dbReference type="ChEBI" id="CHEBI:58349"/>
        <dbReference type="ChEBI" id="CHEBI:133408"/>
    </reaction>
    <physiologicalReaction direction="right-to-left" evidence="32">
        <dbReference type="Rhea" id="RHEA:50586"/>
    </physiologicalReaction>
</comment>
<dbReference type="SUPFAM" id="SSF51735">
    <property type="entry name" value="NAD(P)-binding Rossmann-fold domains"/>
    <property type="match status" value="1"/>
</dbReference>
<gene>
    <name evidence="36" type="primary">PTGR1</name>
    <name evidence="36" type="ORF">EVAR_31122_1</name>
</gene>
<evidence type="ECO:0000256" key="7">
    <source>
        <dbReference type="ARBA" id="ARBA00022490"/>
    </source>
</evidence>
<evidence type="ECO:0000256" key="15">
    <source>
        <dbReference type="ARBA" id="ARBA00023278"/>
    </source>
</evidence>
<dbReference type="Gene3D" id="3.40.50.720">
    <property type="entry name" value="NAD(P)-binding Rossmann-like Domain"/>
    <property type="match status" value="1"/>
</dbReference>
<evidence type="ECO:0000256" key="4">
    <source>
        <dbReference type="ARBA" id="ARBA00011981"/>
    </source>
</evidence>
<comment type="catalytic activity">
    <reaction evidence="22">
        <text>pentan-2-one + NADP(+) = (E)-pent-3-en-2-one + NADPH + H(+)</text>
        <dbReference type="Rhea" id="RHEA:50788"/>
        <dbReference type="ChEBI" id="CHEBI:15378"/>
        <dbReference type="ChEBI" id="CHEBI:16472"/>
        <dbReference type="ChEBI" id="CHEBI:57783"/>
        <dbReference type="ChEBI" id="CHEBI:58349"/>
        <dbReference type="ChEBI" id="CHEBI:145276"/>
    </reaction>
    <physiologicalReaction direction="right-to-left" evidence="22">
        <dbReference type="Rhea" id="RHEA:50790"/>
    </physiologicalReaction>
</comment>
<evidence type="ECO:0000256" key="19">
    <source>
        <dbReference type="ARBA" id="ARBA00033119"/>
    </source>
</evidence>
<organism evidence="36 37">
    <name type="scientific">Eumeta variegata</name>
    <name type="common">Bagworm moth</name>
    <name type="synonym">Eumeta japonica</name>
    <dbReference type="NCBI Taxonomy" id="151549"/>
    <lineage>
        <taxon>Eukaryota</taxon>
        <taxon>Metazoa</taxon>
        <taxon>Ecdysozoa</taxon>
        <taxon>Arthropoda</taxon>
        <taxon>Hexapoda</taxon>
        <taxon>Insecta</taxon>
        <taxon>Pterygota</taxon>
        <taxon>Neoptera</taxon>
        <taxon>Endopterygota</taxon>
        <taxon>Lepidoptera</taxon>
        <taxon>Glossata</taxon>
        <taxon>Ditrysia</taxon>
        <taxon>Tineoidea</taxon>
        <taxon>Psychidae</taxon>
        <taxon>Oiketicinae</taxon>
        <taxon>Eumeta</taxon>
    </lineage>
</organism>
<comment type="catalytic activity">
    <reaction evidence="24">
        <text>13,14-dihydro-15-oxo-prostaglandin F1alpha + NADP(+) = 15-oxoprostaglandin F1alpha + NADPH + H(+)</text>
        <dbReference type="Rhea" id="RHEA:50592"/>
        <dbReference type="ChEBI" id="CHEBI:15378"/>
        <dbReference type="ChEBI" id="CHEBI:57783"/>
        <dbReference type="ChEBI" id="CHEBI:58349"/>
        <dbReference type="ChEBI" id="CHEBI:79072"/>
        <dbReference type="ChEBI" id="CHEBI:133411"/>
    </reaction>
    <physiologicalReaction direction="right-to-left" evidence="24">
        <dbReference type="Rhea" id="RHEA:50594"/>
    </physiologicalReaction>
</comment>
<dbReference type="InterPro" id="IPR011032">
    <property type="entry name" value="GroES-like_sf"/>
</dbReference>
<dbReference type="InterPro" id="IPR013149">
    <property type="entry name" value="ADH-like_C"/>
</dbReference>
<dbReference type="GO" id="GO:0006693">
    <property type="term" value="P:prostaglandin metabolic process"/>
    <property type="evidence" value="ECO:0007669"/>
    <property type="project" value="UniProtKB-KW"/>
</dbReference>
<evidence type="ECO:0000256" key="14">
    <source>
        <dbReference type="ARBA" id="ARBA00023098"/>
    </source>
</evidence>
<evidence type="ECO:0000313" key="37">
    <source>
        <dbReference type="Proteomes" id="UP000299102"/>
    </source>
</evidence>
<protein>
    <recommendedName>
        <fullName evidence="6">Prostaglandin reductase 1</fullName>
        <ecNumber evidence="4">1.3.1.48</ecNumber>
        <ecNumber evidence="5">1.3.1.74</ecNumber>
    </recommendedName>
    <alternativeName>
        <fullName evidence="19">15-oxoprostaglandin 13-reductase</fullName>
    </alternativeName>
    <alternativeName>
        <fullName evidence="17">Dithiolethione-inducible gene 1 protein</fullName>
    </alternativeName>
    <alternativeName>
        <fullName evidence="16">Leukotriene B4 12-hydroxydehydrogenase</fullName>
    </alternativeName>
    <alternativeName>
        <fullName evidence="18">NAD(P)H-dependent alkenal/one oxidoreductase</fullName>
    </alternativeName>
</protein>
<keyword evidence="10" id="KW-0276">Fatty acid metabolism</keyword>
<comment type="catalytic activity">
    <reaction evidence="21">
        <text>decanal + NADP(+) = (2E)-decenal + NADPH + H(+)</text>
        <dbReference type="Rhea" id="RHEA:50612"/>
        <dbReference type="ChEBI" id="CHEBI:15378"/>
        <dbReference type="ChEBI" id="CHEBI:31457"/>
        <dbReference type="ChEBI" id="CHEBI:57783"/>
        <dbReference type="ChEBI" id="CHEBI:58349"/>
        <dbReference type="ChEBI" id="CHEBI:133455"/>
    </reaction>
    <physiologicalReaction direction="right-to-left" evidence="21">
        <dbReference type="Rhea" id="RHEA:50614"/>
    </physiologicalReaction>
</comment>
<evidence type="ECO:0000256" key="34">
    <source>
        <dbReference type="ARBA" id="ARBA00049368"/>
    </source>
</evidence>
<evidence type="ECO:0000256" key="9">
    <source>
        <dbReference type="ARBA" id="ARBA00022553"/>
    </source>
</evidence>
<comment type="catalytic activity">
    <reaction evidence="31">
        <text>(5S,12S)-dihydroxy-(6E,10E,12E,14Z)-eicosatetraenoate + NADP(+) = 12-oxo-(5S)-hydroxy-(6E,8E,10E,14Z)-eicosatetraenoate + NADPH + H(+)</text>
        <dbReference type="Rhea" id="RHEA:51212"/>
        <dbReference type="ChEBI" id="CHEBI:15378"/>
        <dbReference type="ChEBI" id="CHEBI:57783"/>
        <dbReference type="ChEBI" id="CHEBI:58349"/>
        <dbReference type="ChEBI" id="CHEBI:133974"/>
        <dbReference type="ChEBI" id="CHEBI:133975"/>
    </reaction>
    <physiologicalReaction direction="left-to-right" evidence="31">
        <dbReference type="Rhea" id="RHEA:51213"/>
    </physiologicalReaction>
</comment>
<comment type="catalytic activity">
    <reaction evidence="33">
        <text>an n-alkanal + NADP(+) = an alk-2-enal + NADPH + H(+)</text>
        <dbReference type="Rhea" id="RHEA:13737"/>
        <dbReference type="ChEBI" id="CHEBI:12834"/>
        <dbReference type="ChEBI" id="CHEBI:13757"/>
        <dbReference type="ChEBI" id="CHEBI:15378"/>
        <dbReference type="ChEBI" id="CHEBI:57783"/>
        <dbReference type="ChEBI" id="CHEBI:58349"/>
        <dbReference type="EC" id="1.3.1.74"/>
    </reaction>
    <physiologicalReaction direction="right-to-left" evidence="33">
        <dbReference type="Rhea" id="RHEA:13739"/>
    </physiologicalReaction>
</comment>
<keyword evidence="8" id="KW-0644">Prostaglandin metabolism</keyword>
<evidence type="ECO:0000256" key="12">
    <source>
        <dbReference type="ARBA" id="ARBA00022990"/>
    </source>
</evidence>
<dbReference type="GO" id="GO:0005737">
    <property type="term" value="C:cytoplasm"/>
    <property type="evidence" value="ECO:0007669"/>
    <property type="project" value="UniProtKB-SubCell"/>
</dbReference>
<keyword evidence="9" id="KW-0597">Phosphoprotein</keyword>
<evidence type="ECO:0000256" key="17">
    <source>
        <dbReference type="ARBA" id="ARBA00032255"/>
    </source>
</evidence>
<keyword evidence="15" id="KW-0379">Hydroxylation</keyword>
<evidence type="ECO:0000256" key="10">
    <source>
        <dbReference type="ARBA" id="ARBA00022832"/>
    </source>
</evidence>
<dbReference type="Pfam" id="PF00107">
    <property type="entry name" value="ADH_zinc_N"/>
    <property type="match status" value="1"/>
</dbReference>
<evidence type="ECO:0000256" key="21">
    <source>
        <dbReference type="ARBA" id="ARBA00047617"/>
    </source>
</evidence>
<evidence type="ECO:0000256" key="30">
    <source>
        <dbReference type="ARBA" id="ARBA00048953"/>
    </source>
</evidence>
<dbReference type="PANTHER" id="PTHR43205">
    <property type="entry name" value="PROSTAGLANDIN REDUCTASE"/>
    <property type="match status" value="1"/>
</dbReference>
<evidence type="ECO:0000256" key="20">
    <source>
        <dbReference type="ARBA" id="ARBA00047461"/>
    </source>
</evidence>
<evidence type="ECO:0000256" key="31">
    <source>
        <dbReference type="ARBA" id="ARBA00049068"/>
    </source>
</evidence>
<keyword evidence="13" id="KW-0560">Oxidoreductase</keyword>
<keyword evidence="12" id="KW-0007">Acetylation</keyword>
<evidence type="ECO:0000256" key="3">
    <source>
        <dbReference type="ARBA" id="ARBA00011852"/>
    </source>
</evidence>
<dbReference type="GO" id="GO:0047522">
    <property type="term" value="F:15-oxoprostaglandin 13-reductase [NAD(P)+] activity"/>
    <property type="evidence" value="ECO:0007669"/>
    <property type="project" value="UniProtKB-EC"/>
</dbReference>
<dbReference type="InterPro" id="IPR041694">
    <property type="entry name" value="ADH_N_2"/>
</dbReference>
<comment type="subunit">
    <text evidence="3">Monomer or homodimer.</text>
</comment>
<evidence type="ECO:0000256" key="18">
    <source>
        <dbReference type="ARBA" id="ARBA00032297"/>
    </source>
</evidence>
<sequence>MVRAKKYVVCKHFVGVPKRDDFQIVEEELPPLQHGQFLVKAEYISVDPCQRSFNKHKEIPYEQFSYQVAIVIESKNSEYPVGTRVVSHEGWRDYVILDPSSRERVGIPGLDTIYKLPDLQNLPISYGIGAVGMPGATAYFGFLEICQPRAGETLVVSGAAGAVGSLVGQIGKVLGLRVIGFAGSDDKVQWLTGELGFDHAYNYRTVNLASALNEAAPNGVDCYFDNVGGEFSSTIMAHMNQSGRVSISGFISSYNDDPSETAKASIVQPPILFKQLRVEGFNVSKWMDRWPEAFKELTQWIKSGKIIVKEHITEGFENIYDAFVGMLAGENKGKAVVKI</sequence>
<comment type="catalytic activity">
    <reaction evidence="20">
        <text>octanal + NADP(+) = (2E)-octenal + NADPH + H(+)</text>
        <dbReference type="Rhea" id="RHEA:50780"/>
        <dbReference type="ChEBI" id="CHEBI:15378"/>
        <dbReference type="ChEBI" id="CHEBI:17935"/>
        <dbReference type="ChEBI" id="CHEBI:57783"/>
        <dbReference type="ChEBI" id="CHEBI:58349"/>
        <dbReference type="ChEBI" id="CHEBI:61748"/>
    </reaction>
    <physiologicalReaction direction="right-to-left" evidence="20">
        <dbReference type="Rhea" id="RHEA:50782"/>
    </physiologicalReaction>
</comment>
<dbReference type="InterPro" id="IPR020843">
    <property type="entry name" value="ER"/>
</dbReference>
<proteinExistence type="inferred from homology"/>
<evidence type="ECO:0000256" key="2">
    <source>
        <dbReference type="ARBA" id="ARBA00010460"/>
    </source>
</evidence>
<comment type="catalytic activity">
    <reaction evidence="25">
        <text>dodecanal + NADP(+) = (2E)-dodecenal + NADPH + H(+)</text>
        <dbReference type="Rhea" id="RHEA:50784"/>
        <dbReference type="ChEBI" id="CHEBI:15378"/>
        <dbReference type="ChEBI" id="CHEBI:27836"/>
        <dbReference type="ChEBI" id="CHEBI:57783"/>
        <dbReference type="ChEBI" id="CHEBI:58349"/>
        <dbReference type="ChEBI" id="CHEBI:133741"/>
    </reaction>
    <physiologicalReaction direction="right-to-left" evidence="25">
        <dbReference type="Rhea" id="RHEA:50786"/>
    </physiologicalReaction>
</comment>
<comment type="catalytic activity">
    <reaction evidence="23">
        <text>leukotriene B4 + NADP(+) = 12-oxo-leukotriene B4 + NADPH + H(+)</text>
        <dbReference type="Rhea" id="RHEA:50608"/>
        <dbReference type="ChEBI" id="CHEBI:15378"/>
        <dbReference type="ChEBI" id="CHEBI:57461"/>
        <dbReference type="ChEBI" id="CHEBI:57783"/>
        <dbReference type="ChEBI" id="CHEBI:58349"/>
        <dbReference type="ChEBI" id="CHEBI:133309"/>
    </reaction>
    <physiologicalReaction direction="left-to-right" evidence="23">
        <dbReference type="Rhea" id="RHEA:50609"/>
    </physiologicalReaction>
</comment>
<accession>A0A4C1VE98</accession>
<evidence type="ECO:0000256" key="29">
    <source>
        <dbReference type="ARBA" id="ARBA00048591"/>
    </source>
</evidence>
<dbReference type="InterPro" id="IPR014190">
    <property type="entry name" value="PTGR1"/>
</dbReference>
<evidence type="ECO:0000256" key="32">
    <source>
        <dbReference type="ARBA" id="ARBA00049070"/>
    </source>
</evidence>
<comment type="similarity">
    <text evidence="2">Belongs to the NADP-dependent oxidoreductase L4BD family.</text>
</comment>
<dbReference type="PANTHER" id="PTHR43205:SF7">
    <property type="entry name" value="PROSTAGLANDIN REDUCTASE 1"/>
    <property type="match status" value="1"/>
</dbReference>
<comment type="catalytic activity">
    <reaction evidence="30">
        <text>6-trans-leukotriene B4 + NADP(+) = 12-oxo-(5S)-hydroxy-(6E,8E,10E,14Z)-eicosatetraenoate + NADPH + H(+)</text>
        <dbReference type="Rhea" id="RHEA:51204"/>
        <dbReference type="ChEBI" id="CHEBI:15378"/>
        <dbReference type="ChEBI" id="CHEBI:57783"/>
        <dbReference type="ChEBI" id="CHEBI:58349"/>
        <dbReference type="ChEBI" id="CHEBI:90723"/>
        <dbReference type="ChEBI" id="CHEBI:133974"/>
    </reaction>
    <physiologicalReaction direction="left-to-right" evidence="30">
        <dbReference type="Rhea" id="RHEA:51205"/>
    </physiologicalReaction>
</comment>
<evidence type="ECO:0000259" key="35">
    <source>
        <dbReference type="SMART" id="SM00829"/>
    </source>
</evidence>
<evidence type="ECO:0000256" key="22">
    <source>
        <dbReference type="ARBA" id="ARBA00047742"/>
    </source>
</evidence>
<evidence type="ECO:0000256" key="11">
    <source>
        <dbReference type="ARBA" id="ARBA00022857"/>
    </source>
</evidence>
<evidence type="ECO:0000256" key="26">
    <source>
        <dbReference type="ARBA" id="ARBA00048066"/>
    </source>
</evidence>
<keyword evidence="11" id="KW-0521">NADP</keyword>
<reference evidence="36 37" key="1">
    <citation type="journal article" date="2019" name="Commun. Biol.">
        <title>The bagworm genome reveals a unique fibroin gene that provides high tensile strength.</title>
        <authorList>
            <person name="Kono N."/>
            <person name="Nakamura H."/>
            <person name="Ohtoshi R."/>
            <person name="Tomita M."/>
            <person name="Numata K."/>
            <person name="Arakawa K."/>
        </authorList>
    </citation>
    <scope>NUCLEOTIDE SEQUENCE [LARGE SCALE GENOMIC DNA]</scope>
</reference>
<evidence type="ECO:0000256" key="24">
    <source>
        <dbReference type="ARBA" id="ARBA00047878"/>
    </source>
</evidence>
<evidence type="ECO:0000256" key="33">
    <source>
        <dbReference type="ARBA" id="ARBA00049179"/>
    </source>
</evidence>
<dbReference type="OrthoDB" id="809632at2759"/>
<dbReference type="AlphaFoldDB" id="A0A4C1VE98"/>
<dbReference type="CDD" id="cd08294">
    <property type="entry name" value="leukotriene_B4_DH_like"/>
    <property type="match status" value="1"/>
</dbReference>
<dbReference type="FunFam" id="3.40.50.720:FF:000121">
    <property type="entry name" value="Prostaglandin reductase 2"/>
    <property type="match status" value="1"/>
</dbReference>